<protein>
    <submittedName>
        <fullName evidence="3">Lysophospholipase L1</fullName>
    </submittedName>
</protein>
<keyword evidence="4" id="KW-1185">Reference proteome</keyword>
<dbReference type="Proteomes" id="UP000199548">
    <property type="component" value="Unassembled WGS sequence"/>
</dbReference>
<dbReference type="STRING" id="420953.SAMN05192543_10417"/>
<dbReference type="GO" id="GO:0016788">
    <property type="term" value="F:hydrolase activity, acting on ester bonds"/>
    <property type="evidence" value="ECO:0007669"/>
    <property type="project" value="UniProtKB-ARBA"/>
</dbReference>
<evidence type="ECO:0000256" key="1">
    <source>
        <dbReference type="SAM" id="SignalP"/>
    </source>
</evidence>
<dbReference type="InterPro" id="IPR013830">
    <property type="entry name" value="SGNH_hydro"/>
</dbReference>
<keyword evidence="1" id="KW-0732">Signal</keyword>
<dbReference type="AlphaFoldDB" id="A0A1I3KIF0"/>
<dbReference type="Gene3D" id="3.40.50.1110">
    <property type="entry name" value="SGNH hydrolase"/>
    <property type="match status" value="1"/>
</dbReference>
<gene>
    <name evidence="3" type="ORF">SAMN05192543_10417</name>
</gene>
<proteinExistence type="predicted"/>
<sequence length="414" mass="43499">MSMRKLLKATSVIVVSMLLGFATLAGAQSASTSQAHWVGSWGASPAFPNGPEVTRQTIRQVVRLSIGGRAVRVRFSNELGTAPLVIESAHLARPGQTPGTIDPSTDLHLTFGGRPSITIPVGAPALSDPVNLDVKALDSLSVSIYVSSDTGPAATHPLGQATTYMSGGADSTTAVVLPQATTSTARFFISGIEIDAPNIGAVVTLGDSITDGYGSTIDANRRWPDVLAQRLVDAHIPLGVVDAGISGNRVLHDLPEVQFGPAALARFDRDVLSVPGVRTVILMESINDIGHPGSAGLPDQAVTADDITAAMHQLVDRAHAHGIRILGATLTPYAGTIFPGYFTKEGEVERQAVNRWIRESGAFDGVIDFDAVVRDPARPDHIAAEYDFGDHLHPNDAGYRKMGEAIGLSMLSGK</sequence>
<reference evidence="3 4" key="1">
    <citation type="submission" date="2016-10" db="EMBL/GenBank/DDBJ databases">
        <authorList>
            <person name="de Groot N.N."/>
        </authorList>
    </citation>
    <scope>NUCLEOTIDE SEQUENCE [LARGE SCALE GENOMIC DNA]</scope>
    <source>
        <strain evidence="3 4">LMG 23650</strain>
    </source>
</reference>
<dbReference type="InterPro" id="IPR053140">
    <property type="entry name" value="GDSL_Rv0518-like"/>
</dbReference>
<feature type="signal peptide" evidence="1">
    <location>
        <begin position="1"/>
        <end position="27"/>
    </location>
</feature>
<dbReference type="EMBL" id="FOQU01000004">
    <property type="protein sequence ID" value="SFI72262.1"/>
    <property type="molecule type" value="Genomic_DNA"/>
</dbReference>
<dbReference type="Pfam" id="PF13472">
    <property type="entry name" value="Lipase_GDSL_2"/>
    <property type="match status" value="1"/>
</dbReference>
<dbReference type="CDD" id="cd01830">
    <property type="entry name" value="XynE_like"/>
    <property type="match status" value="1"/>
</dbReference>
<feature type="chain" id="PRO_5011458763" evidence="1">
    <location>
        <begin position="28"/>
        <end position="414"/>
    </location>
</feature>
<dbReference type="SUPFAM" id="SSF52266">
    <property type="entry name" value="SGNH hydrolase"/>
    <property type="match status" value="1"/>
</dbReference>
<feature type="domain" description="SGNH hydrolase-type esterase" evidence="2">
    <location>
        <begin position="205"/>
        <end position="400"/>
    </location>
</feature>
<evidence type="ECO:0000313" key="3">
    <source>
        <dbReference type="EMBL" id="SFI72262.1"/>
    </source>
</evidence>
<name>A0A1I3KIF0_9BURK</name>
<dbReference type="PANTHER" id="PTHR43784:SF2">
    <property type="entry name" value="GDSL-LIKE LIPASE_ACYLHYDROLASE, PUTATIVE (AFU_ORTHOLOGUE AFUA_2G00820)-RELATED"/>
    <property type="match status" value="1"/>
</dbReference>
<accession>A0A1I3KIF0</accession>
<dbReference type="InterPro" id="IPR036514">
    <property type="entry name" value="SGNH_hydro_sf"/>
</dbReference>
<evidence type="ECO:0000313" key="4">
    <source>
        <dbReference type="Proteomes" id="UP000199548"/>
    </source>
</evidence>
<dbReference type="PANTHER" id="PTHR43784">
    <property type="entry name" value="GDSL-LIKE LIPASE/ACYLHYDROLASE, PUTATIVE (AFU_ORTHOLOGUE AFUA_2G00820)-RELATED"/>
    <property type="match status" value="1"/>
</dbReference>
<organism evidence="3 4">
    <name type="scientific">Paraburkholderia megapolitana</name>
    <dbReference type="NCBI Taxonomy" id="420953"/>
    <lineage>
        <taxon>Bacteria</taxon>
        <taxon>Pseudomonadati</taxon>
        <taxon>Pseudomonadota</taxon>
        <taxon>Betaproteobacteria</taxon>
        <taxon>Burkholderiales</taxon>
        <taxon>Burkholderiaceae</taxon>
        <taxon>Paraburkholderia</taxon>
    </lineage>
</organism>
<evidence type="ECO:0000259" key="2">
    <source>
        <dbReference type="Pfam" id="PF13472"/>
    </source>
</evidence>